<keyword evidence="2" id="KW-0012">Acyltransferase</keyword>
<reference evidence="3" key="1">
    <citation type="submission" date="2018-03" db="EMBL/GenBank/DDBJ databases">
        <authorList>
            <person name="Rodrigo-Torres L."/>
            <person name="Arahal R. D."/>
            <person name="Lucena T."/>
        </authorList>
    </citation>
    <scope>NUCLEOTIDE SEQUENCE [LARGE SCALE GENOMIC DNA]</scope>
    <source>
        <strain evidence="3">CECT 8871</strain>
    </source>
</reference>
<dbReference type="RefSeq" id="WP_108884264.1">
    <property type="nucleotide sequence ID" value="NZ_OMOJ01000001.1"/>
</dbReference>
<keyword evidence="2" id="KW-0808">Transferase</keyword>
<evidence type="ECO:0000313" key="3">
    <source>
        <dbReference type="Proteomes" id="UP000244904"/>
    </source>
</evidence>
<dbReference type="EMBL" id="OMOJ01000001">
    <property type="protein sequence ID" value="SPF77555.1"/>
    <property type="molecule type" value="Genomic_DNA"/>
</dbReference>
<evidence type="ECO:0000313" key="2">
    <source>
        <dbReference type="EMBL" id="SPF77555.1"/>
    </source>
</evidence>
<name>A0A2R8ANF0_9RHOB</name>
<dbReference type="InterPro" id="IPR000073">
    <property type="entry name" value="AB_hydrolase_1"/>
</dbReference>
<sequence>MTVETRAGFPVFSQRFGQGAEPAMLLHCGMTHSGVWSRVAEPLGDRLTMTAFDLPGHGQSGDWDHRKPFHDQATEIAQTFLTDGMHLIGHSAGATIALRLALENPGMVRSLVLIEPVLFAAARAVAPDALEDHAQHAAPMEQALTEGRYADAAPLFFVTWGGGAQWDDLPPPRQADFVKRVPTVVGTKDHFYHDVAGLMGERRLEALDCPVLLIRGSASPAIIAAVHDGLEARLPNATQQVVDGAQHLLPLTHAKLVSGLISDHLNAVSLARADTGLFA</sequence>
<evidence type="ECO:0000259" key="1">
    <source>
        <dbReference type="Pfam" id="PF12697"/>
    </source>
</evidence>
<dbReference type="InterPro" id="IPR029058">
    <property type="entry name" value="AB_hydrolase_fold"/>
</dbReference>
<proteinExistence type="predicted"/>
<organism evidence="2 3">
    <name type="scientific">Pseudoprimorskyibacter insulae</name>
    <dbReference type="NCBI Taxonomy" id="1695997"/>
    <lineage>
        <taxon>Bacteria</taxon>
        <taxon>Pseudomonadati</taxon>
        <taxon>Pseudomonadota</taxon>
        <taxon>Alphaproteobacteria</taxon>
        <taxon>Rhodobacterales</taxon>
        <taxon>Paracoccaceae</taxon>
        <taxon>Pseudoprimorskyibacter</taxon>
    </lineage>
</organism>
<dbReference type="EC" id="2.3.1.12" evidence="2"/>
<feature type="domain" description="AB hydrolase-1" evidence="1">
    <location>
        <begin position="25"/>
        <end position="256"/>
    </location>
</feature>
<dbReference type="GO" id="GO:0004742">
    <property type="term" value="F:dihydrolipoyllysine-residue acetyltransferase activity"/>
    <property type="evidence" value="ECO:0007669"/>
    <property type="project" value="UniProtKB-EC"/>
</dbReference>
<dbReference type="PANTHER" id="PTHR43798">
    <property type="entry name" value="MONOACYLGLYCEROL LIPASE"/>
    <property type="match status" value="1"/>
</dbReference>
<gene>
    <name evidence="2" type="primary">acoC</name>
    <name evidence="2" type="ORF">PRI8871_00138</name>
</gene>
<dbReference type="AlphaFoldDB" id="A0A2R8ANF0"/>
<dbReference type="Gene3D" id="3.40.50.1820">
    <property type="entry name" value="alpha/beta hydrolase"/>
    <property type="match status" value="1"/>
</dbReference>
<dbReference type="Pfam" id="PF12697">
    <property type="entry name" value="Abhydrolase_6"/>
    <property type="match status" value="1"/>
</dbReference>
<dbReference type="PRINTS" id="PR00111">
    <property type="entry name" value="ABHYDROLASE"/>
</dbReference>
<dbReference type="SUPFAM" id="SSF53474">
    <property type="entry name" value="alpha/beta-Hydrolases"/>
    <property type="match status" value="1"/>
</dbReference>
<keyword evidence="3" id="KW-1185">Reference proteome</keyword>
<dbReference type="OrthoDB" id="9804723at2"/>
<dbReference type="Proteomes" id="UP000244904">
    <property type="component" value="Unassembled WGS sequence"/>
</dbReference>
<dbReference type="InterPro" id="IPR050266">
    <property type="entry name" value="AB_hydrolase_sf"/>
</dbReference>
<protein>
    <submittedName>
        <fullName evidence="2">Dihydrolipoyllysine-residue acetyltransferase component of acetoin cleaving system</fullName>
        <ecNumber evidence="2">2.3.1.12</ecNumber>
    </submittedName>
</protein>
<accession>A0A2R8ANF0</accession>